<dbReference type="Proteomes" id="UP000002729">
    <property type="component" value="Unassembled WGS sequence"/>
</dbReference>
<dbReference type="RefSeq" id="XP_009040095.1">
    <property type="nucleotide sequence ID" value="XM_009041847.1"/>
</dbReference>
<reference evidence="4 5" key="1">
    <citation type="journal article" date="2011" name="Proc. Natl. Acad. Sci. U.S.A.">
        <title>Niche of harmful alga Aureococcus anophagefferens revealed through ecogenomics.</title>
        <authorList>
            <person name="Gobler C.J."/>
            <person name="Berry D.L."/>
            <person name="Dyhrman S.T."/>
            <person name="Wilhelm S.W."/>
            <person name="Salamov A."/>
            <person name="Lobanov A.V."/>
            <person name="Zhang Y."/>
            <person name="Collier J.L."/>
            <person name="Wurch L.L."/>
            <person name="Kustka A.B."/>
            <person name="Dill B.D."/>
            <person name="Shah M."/>
            <person name="VerBerkmoes N.C."/>
            <person name="Kuo A."/>
            <person name="Terry A."/>
            <person name="Pangilinan J."/>
            <person name="Lindquist E.A."/>
            <person name="Lucas S."/>
            <person name="Paulsen I.T."/>
            <person name="Hattenrath-Lehmann T.K."/>
            <person name="Talmage S.C."/>
            <person name="Walker E.A."/>
            <person name="Koch F."/>
            <person name="Burson A.M."/>
            <person name="Marcoval M.A."/>
            <person name="Tang Y.Z."/>
            <person name="Lecleir G.R."/>
            <person name="Coyne K.J."/>
            <person name="Berg G.M."/>
            <person name="Bertrand E.M."/>
            <person name="Saito M.A."/>
            <person name="Gladyshev V.N."/>
            <person name="Grigoriev I.V."/>
        </authorList>
    </citation>
    <scope>NUCLEOTIDE SEQUENCE [LARGE SCALE GENOMIC DNA]</scope>
    <source>
        <strain evidence="5">CCMP 1984</strain>
    </source>
</reference>
<dbReference type="Pfam" id="PF00632">
    <property type="entry name" value="HECT"/>
    <property type="match status" value="1"/>
</dbReference>
<dbReference type="InterPro" id="IPR035983">
    <property type="entry name" value="Hect_E3_ubiquitin_ligase"/>
</dbReference>
<organism evidence="5">
    <name type="scientific">Aureococcus anophagefferens</name>
    <name type="common">Harmful bloom alga</name>
    <dbReference type="NCBI Taxonomy" id="44056"/>
    <lineage>
        <taxon>Eukaryota</taxon>
        <taxon>Sar</taxon>
        <taxon>Stramenopiles</taxon>
        <taxon>Ochrophyta</taxon>
        <taxon>Pelagophyceae</taxon>
        <taxon>Pelagomonadales</taxon>
        <taxon>Pelagomonadaceae</taxon>
        <taxon>Aureococcus</taxon>
    </lineage>
</organism>
<accession>F0YIA3</accession>
<dbReference type="OrthoDB" id="239701at2759"/>
<evidence type="ECO:0000256" key="2">
    <source>
        <dbReference type="PROSITE-ProRule" id="PRU00104"/>
    </source>
</evidence>
<dbReference type="eggNOG" id="KOG1426">
    <property type="taxonomic scope" value="Eukaryota"/>
</dbReference>
<dbReference type="KEGG" id="aaf:AURANDRAFT_54835"/>
<dbReference type="PANTHER" id="PTHR46654">
    <property type="entry name" value="E3 UBIQUITIN-PROTEIN LIGASE HECTD3"/>
    <property type="match status" value="1"/>
</dbReference>
<feature type="active site" description="Glycyl thioester intermediate" evidence="2">
    <location>
        <position position="450"/>
    </location>
</feature>
<dbReference type="PANTHER" id="PTHR46654:SF1">
    <property type="entry name" value="E3 UBIQUITIN-PROTEIN LIGASE HECTD3"/>
    <property type="match status" value="1"/>
</dbReference>
<dbReference type="InterPro" id="IPR042469">
    <property type="entry name" value="HECTD3"/>
</dbReference>
<evidence type="ECO:0000313" key="5">
    <source>
        <dbReference type="Proteomes" id="UP000002729"/>
    </source>
</evidence>
<protein>
    <recommendedName>
        <fullName evidence="3">HECT domain-containing protein</fullName>
    </recommendedName>
</protein>
<dbReference type="Gene3D" id="3.30.2160.10">
    <property type="entry name" value="Hect, E3 ligase catalytic domain"/>
    <property type="match status" value="1"/>
</dbReference>
<dbReference type="SUPFAM" id="SSF56204">
    <property type="entry name" value="Hect, E3 ligase catalytic domain"/>
    <property type="match status" value="1"/>
</dbReference>
<sequence>MHASNLGNQRFTKSWITGGLCEIKYPSLVLSLSRNYIFAFTKKNIFNQYIRYTTAQAKKAEDDYDYPDDLPLVVLNRRKALVDPMAAPELRLSSSVFGQLFDELHFLEAPLLRMGYMHPMDDGQERTFKVKFDGEGVDDYGGPYREVFAQIPSELQAFKCSPDSSRTTCYLPVFQPTPNTASDTELDVPKFILRPQYTAPMYLELCNFLGQLVGIALRSKALMPLEFPPIIWKVLVGEDANAHDLASFDRDALMMLKRISDIYEAWCKDDIRPRETPADPSAGFFWVSNLSDGTSVELHPSGSSELVNMSDIPLFLKVSSECRLQESKFAMLAMRTGLSCVIPPCVLQLLSWAELEKKVCGTPGIDIELLKQNTEYDDDIQPNDNHITLFWDALRSFTGHERSIFLRFVWARTRLPPTQMEFTQKFKIQAAIGDGPRESPNKYLPKAHTCFFSLNLPKYSSHEVMVSKLRYAMFNCIEMDADFKLTDTELAAWS</sequence>
<dbReference type="InParanoid" id="F0YIA3"/>
<feature type="domain" description="HECT" evidence="3">
    <location>
        <begin position="118"/>
        <end position="486"/>
    </location>
</feature>
<dbReference type="GeneID" id="20222439"/>
<dbReference type="SMART" id="SM00119">
    <property type="entry name" value="HECTc"/>
    <property type="match status" value="1"/>
</dbReference>
<dbReference type="OMA" id="WENKDAY"/>
<proteinExistence type="predicted"/>
<keyword evidence="1 2" id="KW-0833">Ubl conjugation pathway</keyword>
<dbReference type="PROSITE" id="PS50237">
    <property type="entry name" value="HECT"/>
    <property type="match status" value="1"/>
</dbReference>
<keyword evidence="5" id="KW-1185">Reference proteome</keyword>
<dbReference type="GO" id="GO:0004842">
    <property type="term" value="F:ubiquitin-protein transferase activity"/>
    <property type="evidence" value="ECO:0007669"/>
    <property type="project" value="InterPro"/>
</dbReference>
<dbReference type="AlphaFoldDB" id="F0YIA3"/>
<dbReference type="EMBL" id="GL833143">
    <property type="protein sequence ID" value="EGB05194.1"/>
    <property type="molecule type" value="Genomic_DNA"/>
</dbReference>
<evidence type="ECO:0000259" key="3">
    <source>
        <dbReference type="PROSITE" id="PS50237"/>
    </source>
</evidence>
<name>F0YIA3_AURAN</name>
<dbReference type="Gene3D" id="3.30.2410.10">
    <property type="entry name" value="Hect, E3 ligase catalytic domain"/>
    <property type="match status" value="1"/>
</dbReference>
<evidence type="ECO:0000313" key="4">
    <source>
        <dbReference type="EMBL" id="EGB05194.1"/>
    </source>
</evidence>
<dbReference type="Gene3D" id="3.90.1750.10">
    <property type="entry name" value="Hect, E3 ligase catalytic domains"/>
    <property type="match status" value="1"/>
</dbReference>
<dbReference type="InterPro" id="IPR000569">
    <property type="entry name" value="HECT_dom"/>
</dbReference>
<gene>
    <name evidence="4" type="ORF">AURANDRAFT_54835</name>
</gene>
<evidence type="ECO:0000256" key="1">
    <source>
        <dbReference type="ARBA" id="ARBA00022786"/>
    </source>
</evidence>